<reference evidence="1" key="2">
    <citation type="submission" date="2015-02" db="UniProtKB">
        <authorList>
            <consortium name="EnsemblMetazoa"/>
        </authorList>
    </citation>
    <scope>IDENTIFICATION</scope>
</reference>
<dbReference type="HOGENOM" id="CLU_1564868_0_0_1"/>
<proteinExistence type="predicted"/>
<organism evidence="1 2">
    <name type="scientific">Strigamia maritima</name>
    <name type="common">European centipede</name>
    <name type="synonym">Geophilus maritimus</name>
    <dbReference type="NCBI Taxonomy" id="126957"/>
    <lineage>
        <taxon>Eukaryota</taxon>
        <taxon>Metazoa</taxon>
        <taxon>Ecdysozoa</taxon>
        <taxon>Arthropoda</taxon>
        <taxon>Myriapoda</taxon>
        <taxon>Chilopoda</taxon>
        <taxon>Pleurostigmophora</taxon>
        <taxon>Geophilomorpha</taxon>
        <taxon>Linotaeniidae</taxon>
        <taxon>Strigamia</taxon>
    </lineage>
</organism>
<dbReference type="EnsemblMetazoa" id="SMAR012496-RA">
    <property type="protein sequence ID" value="SMAR012496-PA"/>
    <property type="gene ID" value="SMAR012496"/>
</dbReference>
<dbReference type="EMBL" id="JH432147">
    <property type="status" value="NOT_ANNOTATED_CDS"/>
    <property type="molecule type" value="Genomic_DNA"/>
</dbReference>
<sequence>MVLVLDPKNCLNQNNFQLVVLNQVLVLLGFSEHGTIVEMEQTKNKKQQIQSILPAPVLKGLNQLFVGCCLLLCEHLSMPTAHQTNIECHTYLKIFFGFKITDSTASKMASCTTHSRLMSGGNGGKTFGSILEQRNSMNEVNSSQAVFRWEFSYKVKSTINKQINIELMDDA</sequence>
<keyword evidence="2" id="KW-1185">Reference proteome</keyword>
<accession>T1JF85</accession>
<evidence type="ECO:0000313" key="2">
    <source>
        <dbReference type="Proteomes" id="UP000014500"/>
    </source>
</evidence>
<dbReference type="AlphaFoldDB" id="T1JF85"/>
<reference evidence="2" key="1">
    <citation type="submission" date="2011-05" db="EMBL/GenBank/DDBJ databases">
        <authorList>
            <person name="Richards S.R."/>
            <person name="Qu J."/>
            <person name="Jiang H."/>
            <person name="Jhangiani S.N."/>
            <person name="Agravi P."/>
            <person name="Goodspeed R."/>
            <person name="Gross S."/>
            <person name="Mandapat C."/>
            <person name="Jackson L."/>
            <person name="Mathew T."/>
            <person name="Pu L."/>
            <person name="Thornton R."/>
            <person name="Saada N."/>
            <person name="Wilczek-Boney K.B."/>
            <person name="Lee S."/>
            <person name="Kovar C."/>
            <person name="Wu Y."/>
            <person name="Scherer S.E."/>
            <person name="Worley K.C."/>
            <person name="Muzny D.M."/>
            <person name="Gibbs R."/>
        </authorList>
    </citation>
    <scope>NUCLEOTIDE SEQUENCE</scope>
    <source>
        <strain evidence="2">Brora</strain>
    </source>
</reference>
<protein>
    <submittedName>
        <fullName evidence="1">Uncharacterized protein</fullName>
    </submittedName>
</protein>
<dbReference type="Proteomes" id="UP000014500">
    <property type="component" value="Unassembled WGS sequence"/>
</dbReference>
<name>T1JF85_STRMM</name>
<evidence type="ECO:0000313" key="1">
    <source>
        <dbReference type="EnsemblMetazoa" id="SMAR012496-PA"/>
    </source>
</evidence>